<reference evidence="2" key="1">
    <citation type="submission" date="2018-01" db="EMBL/GenBank/DDBJ databases">
        <title>An insight into the sialome of Amazonian anophelines.</title>
        <authorList>
            <person name="Ribeiro J.M."/>
            <person name="Scarpassa V."/>
            <person name="Calvo E."/>
        </authorList>
    </citation>
    <scope>NUCLEOTIDE SEQUENCE</scope>
    <source>
        <tissue evidence="2">Salivary glands</tissue>
    </source>
</reference>
<evidence type="ECO:0000256" key="1">
    <source>
        <dbReference type="SAM" id="MobiDB-lite"/>
    </source>
</evidence>
<dbReference type="PROSITE" id="PS51257">
    <property type="entry name" value="PROKAR_LIPOPROTEIN"/>
    <property type="match status" value="1"/>
</dbReference>
<organism evidence="2">
    <name type="scientific">Anopheles marajoara</name>
    <dbReference type="NCBI Taxonomy" id="58244"/>
    <lineage>
        <taxon>Eukaryota</taxon>
        <taxon>Metazoa</taxon>
        <taxon>Ecdysozoa</taxon>
        <taxon>Arthropoda</taxon>
        <taxon>Hexapoda</taxon>
        <taxon>Insecta</taxon>
        <taxon>Pterygota</taxon>
        <taxon>Neoptera</taxon>
        <taxon>Endopterygota</taxon>
        <taxon>Diptera</taxon>
        <taxon>Nematocera</taxon>
        <taxon>Culicoidea</taxon>
        <taxon>Culicidae</taxon>
        <taxon>Anophelinae</taxon>
        <taxon>Anopheles</taxon>
    </lineage>
</organism>
<sequence length="67" mass="7319">MVARVFVQQRVPVCGLATIVSAACLPPVAIGKHRRIGTRKDARQAPRRDKEDGGVRQGGLIKKRCLI</sequence>
<accession>A0A2M4CFI1</accession>
<dbReference type="EMBL" id="GGFJ01014878">
    <property type="protein sequence ID" value="MBW64019.1"/>
    <property type="molecule type" value="Transcribed_RNA"/>
</dbReference>
<evidence type="ECO:0000313" key="2">
    <source>
        <dbReference type="EMBL" id="MBW64019.1"/>
    </source>
</evidence>
<feature type="region of interest" description="Disordered" evidence="1">
    <location>
        <begin position="35"/>
        <end position="59"/>
    </location>
</feature>
<dbReference type="AlphaFoldDB" id="A0A2M4CFI1"/>
<feature type="compositionally biased region" description="Basic and acidic residues" evidence="1">
    <location>
        <begin position="38"/>
        <end position="54"/>
    </location>
</feature>
<name>A0A2M4CFI1_9DIPT</name>
<protein>
    <submittedName>
        <fullName evidence="2">Putative secreted protein</fullName>
    </submittedName>
</protein>
<proteinExistence type="predicted"/>